<keyword evidence="3" id="KW-1185">Reference proteome</keyword>
<accession>A0AAV2NQD2</accession>
<name>A0AAV2NQD2_9HYME</name>
<feature type="region of interest" description="Disordered" evidence="1">
    <location>
        <begin position="50"/>
        <end position="81"/>
    </location>
</feature>
<proteinExistence type="predicted"/>
<evidence type="ECO:0000256" key="1">
    <source>
        <dbReference type="SAM" id="MobiDB-lite"/>
    </source>
</evidence>
<sequence>MGEEGRNARAEGGRRVMLDEDEKPVECTECVRRTCLQTSAPTETARIVPAGEEVRPRVGDTNEHMGGESTGEAKKEGKWMR</sequence>
<gene>
    <name evidence="2" type="ORF">LPLAT_LOCUS8508</name>
</gene>
<organism evidence="2 3">
    <name type="scientific">Lasius platythorax</name>
    <dbReference type="NCBI Taxonomy" id="488582"/>
    <lineage>
        <taxon>Eukaryota</taxon>
        <taxon>Metazoa</taxon>
        <taxon>Ecdysozoa</taxon>
        <taxon>Arthropoda</taxon>
        <taxon>Hexapoda</taxon>
        <taxon>Insecta</taxon>
        <taxon>Pterygota</taxon>
        <taxon>Neoptera</taxon>
        <taxon>Endopterygota</taxon>
        <taxon>Hymenoptera</taxon>
        <taxon>Apocrita</taxon>
        <taxon>Aculeata</taxon>
        <taxon>Formicoidea</taxon>
        <taxon>Formicidae</taxon>
        <taxon>Formicinae</taxon>
        <taxon>Lasius</taxon>
        <taxon>Lasius</taxon>
    </lineage>
</organism>
<dbReference type="Proteomes" id="UP001497644">
    <property type="component" value="Chromosome 4"/>
</dbReference>
<dbReference type="EMBL" id="OZ034827">
    <property type="protein sequence ID" value="CAL1682611.1"/>
    <property type="molecule type" value="Genomic_DNA"/>
</dbReference>
<evidence type="ECO:0000313" key="2">
    <source>
        <dbReference type="EMBL" id="CAL1682611.1"/>
    </source>
</evidence>
<feature type="compositionally biased region" description="Basic and acidic residues" evidence="1">
    <location>
        <begin position="52"/>
        <end position="81"/>
    </location>
</feature>
<dbReference type="AlphaFoldDB" id="A0AAV2NQD2"/>
<protein>
    <submittedName>
        <fullName evidence="2">Uncharacterized protein</fullName>
    </submittedName>
</protein>
<evidence type="ECO:0000313" key="3">
    <source>
        <dbReference type="Proteomes" id="UP001497644"/>
    </source>
</evidence>
<reference evidence="2" key="1">
    <citation type="submission" date="2024-04" db="EMBL/GenBank/DDBJ databases">
        <authorList>
            <consortium name="Molecular Ecology Group"/>
        </authorList>
    </citation>
    <scope>NUCLEOTIDE SEQUENCE</scope>
</reference>